<proteinExistence type="predicted"/>
<name>A0ABS6WB63_9BIFI</name>
<organism evidence="1 2">
    <name type="scientific">Bifidobacterium phasiani</name>
    <dbReference type="NCBI Taxonomy" id="2834431"/>
    <lineage>
        <taxon>Bacteria</taxon>
        <taxon>Bacillati</taxon>
        <taxon>Actinomycetota</taxon>
        <taxon>Actinomycetes</taxon>
        <taxon>Bifidobacteriales</taxon>
        <taxon>Bifidobacteriaceae</taxon>
        <taxon>Bifidobacterium</taxon>
    </lineage>
</organism>
<reference evidence="1 2" key="1">
    <citation type="submission" date="2021-05" db="EMBL/GenBank/DDBJ databases">
        <title>Phylogenetic classification of ten novel species belonging to the genus Bifidobacterium comprising B. colchicus sp. nov., B. abeli sp. nov., B. bicoloris sp. nov., B. guerezis sp. nov., B. rosaliae sp. nov., B. santillanensis sp. nov., B. argentati sp. nov., B. amazzoni sp. nov., B. pluviali sp. nov., and B. pinnaculum sp. nov.</title>
        <authorList>
            <person name="Lugli G.A."/>
            <person name="Ruiz Garcia L."/>
            <person name="Margolles A."/>
            <person name="Ventura M."/>
        </authorList>
    </citation>
    <scope>NUCLEOTIDE SEQUENCE [LARGE SCALE GENOMIC DNA]</scope>
    <source>
        <strain evidence="1 2">6T3</strain>
    </source>
</reference>
<dbReference type="RefSeq" id="WP_219083266.1">
    <property type="nucleotide sequence ID" value="NZ_JAHBBD010000036.1"/>
</dbReference>
<evidence type="ECO:0000313" key="1">
    <source>
        <dbReference type="EMBL" id="MBW3083755.1"/>
    </source>
</evidence>
<comment type="caution">
    <text evidence="1">The sequence shown here is derived from an EMBL/GenBank/DDBJ whole genome shotgun (WGS) entry which is preliminary data.</text>
</comment>
<evidence type="ECO:0000313" key="2">
    <source>
        <dbReference type="Proteomes" id="UP000812844"/>
    </source>
</evidence>
<dbReference type="EMBL" id="JAHBBD010000036">
    <property type="protein sequence ID" value="MBW3083755.1"/>
    <property type="molecule type" value="Genomic_DNA"/>
</dbReference>
<gene>
    <name evidence="1" type="ORF">KIH73_10405</name>
</gene>
<protein>
    <submittedName>
        <fullName evidence="1">NAD(P)-binding protein</fullName>
    </submittedName>
</protein>
<accession>A0ABS6WB63</accession>
<dbReference type="Proteomes" id="UP000812844">
    <property type="component" value="Unassembled WGS sequence"/>
</dbReference>
<keyword evidence="2" id="KW-1185">Reference proteome</keyword>
<sequence>MTESTQYPDLVVVGAGLFGLTVAQQAVERAGARVEIVEVRDHIGGNAYSYMDEET</sequence>
<dbReference type="PANTHER" id="PTHR21197">
    <property type="entry name" value="UDP-GALACTOPYRANOSE MUTASE"/>
    <property type="match status" value="1"/>
</dbReference>
<dbReference type="PANTHER" id="PTHR21197:SF0">
    <property type="entry name" value="UDP-GALACTOPYRANOSE MUTASE"/>
    <property type="match status" value="1"/>
</dbReference>
<dbReference type="Pfam" id="PF13450">
    <property type="entry name" value="NAD_binding_8"/>
    <property type="match status" value="1"/>
</dbReference>
<feature type="non-terminal residue" evidence="1">
    <location>
        <position position="55"/>
    </location>
</feature>